<evidence type="ECO:0000256" key="3">
    <source>
        <dbReference type="RuleBase" id="RU000363"/>
    </source>
</evidence>
<evidence type="ECO:0000313" key="6">
    <source>
        <dbReference type="Proteomes" id="UP001151081"/>
    </source>
</evidence>
<dbReference type="Proteomes" id="UP001151081">
    <property type="component" value="Unassembled WGS sequence"/>
</dbReference>
<proteinExistence type="inferred from homology"/>
<evidence type="ECO:0000256" key="1">
    <source>
        <dbReference type="ARBA" id="ARBA00006484"/>
    </source>
</evidence>
<dbReference type="EMBL" id="JAGTJJ010000019">
    <property type="protein sequence ID" value="MDC3984246.1"/>
    <property type="molecule type" value="Genomic_DNA"/>
</dbReference>
<protein>
    <submittedName>
        <fullName evidence="5">SDR family oxidoreductase</fullName>
    </submittedName>
</protein>
<keyword evidence="2" id="KW-0560">Oxidoreductase</keyword>
<dbReference type="PANTHER" id="PTHR44196">
    <property type="entry name" value="DEHYDROGENASE/REDUCTASE SDR FAMILY MEMBER 7B"/>
    <property type="match status" value="1"/>
</dbReference>
<dbReference type="CDD" id="cd05233">
    <property type="entry name" value="SDR_c"/>
    <property type="match status" value="1"/>
</dbReference>
<dbReference type="PRINTS" id="PR00080">
    <property type="entry name" value="SDRFAMILY"/>
</dbReference>
<gene>
    <name evidence="5" type="ORF">KEG57_27305</name>
</gene>
<evidence type="ECO:0000259" key="4">
    <source>
        <dbReference type="SMART" id="SM00822"/>
    </source>
</evidence>
<dbReference type="InterPro" id="IPR036291">
    <property type="entry name" value="NAD(P)-bd_dom_sf"/>
</dbReference>
<dbReference type="RefSeq" id="WP_272419139.1">
    <property type="nucleotide sequence ID" value="NZ_JAGTJJ010000019.1"/>
</dbReference>
<dbReference type="InterPro" id="IPR002347">
    <property type="entry name" value="SDR_fam"/>
</dbReference>
<accession>A0A9X4AU56</accession>
<name>A0A9X4AU56_9BACT</name>
<comment type="caution">
    <text evidence="5">The sequence shown here is derived from an EMBL/GenBank/DDBJ whole genome shotgun (WGS) entry which is preliminary data.</text>
</comment>
<dbReference type="SUPFAM" id="SSF51735">
    <property type="entry name" value="NAD(P)-binding Rossmann-fold domains"/>
    <property type="match status" value="1"/>
</dbReference>
<dbReference type="PRINTS" id="PR00081">
    <property type="entry name" value="GDHRDH"/>
</dbReference>
<sequence>MKVRNKVVVVTGGGNGIGRELCLGLLSKGASVAAVDVDASALEETLARSGKNRDRLGTYVVNITDRAAVDALPAEVISRFGAVDGIINNAGVIQPFVRLKDLDYAAIDRVMNVNLFGTLYMIKAFLPHLLARPEAHITNVSSMGGFLPVPGQTIYGAAKASVKLLTEGLNSELQGTNVKVTVVFPGAVHTKIVQNSGVSVETKGGEGSARMLPADKAARIIIEGIENDRYRVLVGPDAMLMDALYRLDPQRAARFIYKQMAGLLPK</sequence>
<evidence type="ECO:0000256" key="2">
    <source>
        <dbReference type="ARBA" id="ARBA00023002"/>
    </source>
</evidence>
<dbReference type="InterPro" id="IPR057326">
    <property type="entry name" value="KR_dom"/>
</dbReference>
<feature type="domain" description="Ketoreductase" evidence="4">
    <location>
        <begin position="6"/>
        <end position="189"/>
    </location>
</feature>
<keyword evidence="6" id="KW-1185">Reference proteome</keyword>
<dbReference type="Gene3D" id="3.40.50.720">
    <property type="entry name" value="NAD(P)-binding Rossmann-like Domain"/>
    <property type="match status" value="1"/>
</dbReference>
<dbReference type="PANTHER" id="PTHR44196:SF1">
    <property type="entry name" value="DEHYDROGENASE_REDUCTASE SDR FAMILY MEMBER 7B"/>
    <property type="match status" value="1"/>
</dbReference>
<evidence type="ECO:0000313" key="5">
    <source>
        <dbReference type="EMBL" id="MDC3984246.1"/>
    </source>
</evidence>
<dbReference type="SMART" id="SM00822">
    <property type="entry name" value="PKS_KR"/>
    <property type="match status" value="1"/>
</dbReference>
<dbReference type="GO" id="GO:0016020">
    <property type="term" value="C:membrane"/>
    <property type="evidence" value="ECO:0007669"/>
    <property type="project" value="TreeGrafter"/>
</dbReference>
<dbReference type="Pfam" id="PF00106">
    <property type="entry name" value="adh_short"/>
    <property type="match status" value="1"/>
</dbReference>
<dbReference type="AlphaFoldDB" id="A0A9X4AU56"/>
<organism evidence="5 6">
    <name type="scientific">Polyangium jinanense</name>
    <dbReference type="NCBI Taxonomy" id="2829994"/>
    <lineage>
        <taxon>Bacteria</taxon>
        <taxon>Pseudomonadati</taxon>
        <taxon>Myxococcota</taxon>
        <taxon>Polyangia</taxon>
        <taxon>Polyangiales</taxon>
        <taxon>Polyangiaceae</taxon>
        <taxon>Polyangium</taxon>
    </lineage>
</organism>
<reference evidence="5 6" key="1">
    <citation type="submission" date="2021-04" db="EMBL/GenBank/DDBJ databases">
        <title>Genome analysis of Polyangium sp.</title>
        <authorList>
            <person name="Li Y."/>
            <person name="Wang J."/>
        </authorList>
    </citation>
    <scope>NUCLEOTIDE SEQUENCE [LARGE SCALE GENOMIC DNA]</scope>
    <source>
        <strain evidence="5 6">SDU14</strain>
    </source>
</reference>
<comment type="similarity">
    <text evidence="1 3">Belongs to the short-chain dehydrogenases/reductases (SDR) family.</text>
</comment>
<dbReference type="GO" id="GO:0016491">
    <property type="term" value="F:oxidoreductase activity"/>
    <property type="evidence" value="ECO:0007669"/>
    <property type="project" value="UniProtKB-KW"/>
</dbReference>